<evidence type="ECO:0000313" key="1">
    <source>
        <dbReference type="EMBL" id="OKP12205.1"/>
    </source>
</evidence>
<comment type="caution">
    <text evidence="1">The sequence shown here is derived from an EMBL/GenBank/DDBJ whole genome shotgun (WGS) entry which is preliminary data.</text>
</comment>
<protein>
    <submittedName>
        <fullName evidence="1">Uncharacterized protein</fullName>
    </submittedName>
</protein>
<reference evidence="1 2" key="1">
    <citation type="submission" date="2016-10" db="EMBL/GenBank/DDBJ databases">
        <title>Genome sequence of the ascomycete fungus Penicillium subrubescens.</title>
        <authorList>
            <person name="De Vries R.P."/>
            <person name="Peng M."/>
            <person name="Dilokpimol A."/>
            <person name="Hilden K."/>
            <person name="Makela M.R."/>
            <person name="Grigoriev I."/>
            <person name="Riley R."/>
            <person name="Granchi Z."/>
        </authorList>
    </citation>
    <scope>NUCLEOTIDE SEQUENCE [LARGE SCALE GENOMIC DNA]</scope>
    <source>
        <strain evidence="1 2">CBS 132785</strain>
    </source>
</reference>
<gene>
    <name evidence="1" type="ORF">PENSUB_1941</name>
</gene>
<evidence type="ECO:0000313" key="2">
    <source>
        <dbReference type="Proteomes" id="UP000186955"/>
    </source>
</evidence>
<organism evidence="1 2">
    <name type="scientific">Penicillium subrubescens</name>
    <dbReference type="NCBI Taxonomy" id="1316194"/>
    <lineage>
        <taxon>Eukaryota</taxon>
        <taxon>Fungi</taxon>
        <taxon>Dikarya</taxon>
        <taxon>Ascomycota</taxon>
        <taxon>Pezizomycotina</taxon>
        <taxon>Eurotiomycetes</taxon>
        <taxon>Eurotiomycetidae</taxon>
        <taxon>Eurotiales</taxon>
        <taxon>Aspergillaceae</taxon>
        <taxon>Penicillium</taxon>
    </lineage>
</organism>
<name>A0A1Q5UI88_9EURO</name>
<sequence length="57" mass="6495">MPSVMLGSAYPAPRYGYARFHRHPAFAATFWHALLSNIQLKESSRNCQQNQTTHSFA</sequence>
<dbReference type="AlphaFoldDB" id="A0A1Q5UI88"/>
<accession>A0A1Q5UI88</accession>
<dbReference type="EMBL" id="MNBE01000228">
    <property type="protein sequence ID" value="OKP12205.1"/>
    <property type="molecule type" value="Genomic_DNA"/>
</dbReference>
<proteinExistence type="predicted"/>
<keyword evidence="2" id="KW-1185">Reference proteome</keyword>
<dbReference type="Proteomes" id="UP000186955">
    <property type="component" value="Unassembled WGS sequence"/>
</dbReference>